<dbReference type="EMBL" id="FNFL01000007">
    <property type="protein sequence ID" value="SDK47745.1"/>
    <property type="molecule type" value="Genomic_DNA"/>
</dbReference>
<dbReference type="SUPFAM" id="SSF53335">
    <property type="entry name" value="S-adenosyl-L-methionine-dependent methyltransferases"/>
    <property type="match status" value="1"/>
</dbReference>
<dbReference type="GO" id="GO:0032259">
    <property type="term" value="P:methylation"/>
    <property type="evidence" value="ECO:0007669"/>
    <property type="project" value="UniProtKB-KW"/>
</dbReference>
<dbReference type="Proteomes" id="UP000198694">
    <property type="component" value="Unassembled WGS sequence"/>
</dbReference>
<dbReference type="STRING" id="407036.SAMN05216243_3299"/>
<dbReference type="Gene3D" id="3.90.120.10">
    <property type="entry name" value="DNA Methylase, subunit A, domain 2"/>
    <property type="match status" value="1"/>
</dbReference>
<dbReference type="Pfam" id="PF00145">
    <property type="entry name" value="DNA_methylase"/>
    <property type="match status" value="1"/>
</dbReference>
<dbReference type="InterPro" id="IPR050390">
    <property type="entry name" value="C5-Methyltransferase"/>
</dbReference>
<dbReference type="PANTHER" id="PTHR10629:SF52">
    <property type="entry name" value="DNA (CYTOSINE-5)-METHYLTRANSFERASE 1"/>
    <property type="match status" value="1"/>
</dbReference>
<dbReference type="AlphaFoldDB" id="A0A1G9C8L9"/>
<dbReference type="GO" id="GO:0003886">
    <property type="term" value="F:DNA (cytosine-5-)-methyltransferase activity"/>
    <property type="evidence" value="ECO:0007669"/>
    <property type="project" value="UniProtKB-EC"/>
</dbReference>
<keyword evidence="2 6" id="KW-0489">Methyltransferase</keyword>
<evidence type="ECO:0000256" key="3">
    <source>
        <dbReference type="ARBA" id="ARBA00022679"/>
    </source>
</evidence>
<protein>
    <recommendedName>
        <fullName evidence="1">DNA (cytosine-5-)-methyltransferase</fullName>
        <ecNumber evidence="1">2.1.1.37</ecNumber>
    </recommendedName>
</protein>
<feature type="active site" evidence="6">
    <location>
        <position position="92"/>
    </location>
</feature>
<dbReference type="PRINTS" id="PR00105">
    <property type="entry name" value="C5METTRFRASE"/>
</dbReference>
<gene>
    <name evidence="7" type="ORF">SAMN05216243_3299</name>
</gene>
<dbReference type="PANTHER" id="PTHR10629">
    <property type="entry name" value="CYTOSINE-SPECIFIC METHYLTRANSFERASE"/>
    <property type="match status" value="1"/>
</dbReference>
<evidence type="ECO:0000313" key="7">
    <source>
        <dbReference type="EMBL" id="SDK47745.1"/>
    </source>
</evidence>
<name>A0A1G9C8L9_9BACI</name>
<keyword evidence="8" id="KW-1185">Reference proteome</keyword>
<dbReference type="GO" id="GO:0003677">
    <property type="term" value="F:DNA binding"/>
    <property type="evidence" value="ECO:0007669"/>
    <property type="project" value="TreeGrafter"/>
</dbReference>
<comment type="similarity">
    <text evidence="6">Belongs to the class I-like SAM-binding methyltransferase superfamily. C5-methyltransferase family.</text>
</comment>
<dbReference type="InterPro" id="IPR001525">
    <property type="entry name" value="C5_MeTfrase"/>
</dbReference>
<dbReference type="GO" id="GO:0044027">
    <property type="term" value="P:negative regulation of gene expression via chromosomal CpG island methylation"/>
    <property type="evidence" value="ECO:0007669"/>
    <property type="project" value="TreeGrafter"/>
</dbReference>
<keyword evidence="5" id="KW-0680">Restriction system</keyword>
<dbReference type="GO" id="GO:0009307">
    <property type="term" value="P:DNA restriction-modification system"/>
    <property type="evidence" value="ECO:0007669"/>
    <property type="project" value="UniProtKB-KW"/>
</dbReference>
<evidence type="ECO:0000256" key="4">
    <source>
        <dbReference type="ARBA" id="ARBA00022691"/>
    </source>
</evidence>
<evidence type="ECO:0000256" key="2">
    <source>
        <dbReference type="ARBA" id="ARBA00022603"/>
    </source>
</evidence>
<evidence type="ECO:0000313" key="8">
    <source>
        <dbReference type="Proteomes" id="UP000198694"/>
    </source>
</evidence>
<dbReference type="EC" id="2.1.1.37" evidence="1"/>
<reference evidence="7 8" key="1">
    <citation type="submission" date="2016-10" db="EMBL/GenBank/DDBJ databases">
        <authorList>
            <person name="de Groot N.N."/>
        </authorList>
    </citation>
    <scope>NUCLEOTIDE SEQUENCE [LARGE SCALE GENOMIC DNA]</scope>
    <source>
        <strain evidence="7 8">CGMCC 1.6502</strain>
    </source>
</reference>
<dbReference type="PROSITE" id="PS51679">
    <property type="entry name" value="SAM_MT_C5"/>
    <property type="match status" value="1"/>
</dbReference>
<evidence type="ECO:0000256" key="6">
    <source>
        <dbReference type="PROSITE-ProRule" id="PRU01016"/>
    </source>
</evidence>
<evidence type="ECO:0000256" key="1">
    <source>
        <dbReference type="ARBA" id="ARBA00011975"/>
    </source>
</evidence>
<keyword evidence="3 6" id="KW-0808">Transferase</keyword>
<dbReference type="InterPro" id="IPR029063">
    <property type="entry name" value="SAM-dependent_MTases_sf"/>
</dbReference>
<sequence>MERGGSDIKFQLDLFREIIVDNFAGGGGASTGIELATGLNVDVAINHDPAAIAMHKANHPETEHYCESVWDINPREVVKGRKVGLCWLSPDCKHFSKAKGGKPVSQKIRGLAWIAIDWAIAVRPRVIMLENVEEFKTWGPLKKDSKGEWAPDPERKGMTFRSFKKSLEALGYEVDTRELKACDYGAPTTRKRLFLVARCDGEPIAWPEPTHGEPTEINVKMGLKKPYRTAGEIIDWSLPAPSIYRRDRPLSENTMTRIKRGIKKFVVEADKPYIVKNQAYFLQHYYTHLGDETRGSSLDEPVPTIPTANRFGLVSAFLTKYYGSDIGQTLNGPLHTITTRDRFGLVTVAGKDYKIVDIGMRMLQPHELFKAQGFPYEYIIDRDYKDNKYPKSQQVARCGNSVPPPFAEALVRANLPEMCVKKYEYKAVMS</sequence>
<evidence type="ECO:0000256" key="5">
    <source>
        <dbReference type="ARBA" id="ARBA00022747"/>
    </source>
</evidence>
<proteinExistence type="inferred from homology"/>
<accession>A0A1G9C8L9</accession>
<dbReference type="Gene3D" id="3.40.50.150">
    <property type="entry name" value="Vaccinia Virus protein VP39"/>
    <property type="match status" value="1"/>
</dbReference>
<keyword evidence="4 6" id="KW-0949">S-adenosyl-L-methionine</keyword>
<organism evidence="7 8">
    <name type="scientific">Sediminibacillus albus</name>
    <dbReference type="NCBI Taxonomy" id="407036"/>
    <lineage>
        <taxon>Bacteria</taxon>
        <taxon>Bacillati</taxon>
        <taxon>Bacillota</taxon>
        <taxon>Bacilli</taxon>
        <taxon>Bacillales</taxon>
        <taxon>Bacillaceae</taxon>
        <taxon>Sediminibacillus</taxon>
    </lineage>
</organism>